<comment type="caution">
    <text evidence="2">The sequence shown here is derived from an EMBL/GenBank/DDBJ whole genome shotgun (WGS) entry which is preliminary data.</text>
</comment>
<dbReference type="Gene3D" id="3.20.20.80">
    <property type="entry name" value="Glycosidases"/>
    <property type="match status" value="1"/>
</dbReference>
<evidence type="ECO:0000259" key="1">
    <source>
        <dbReference type="SMART" id="SM00642"/>
    </source>
</evidence>
<dbReference type="SMART" id="SM00642">
    <property type="entry name" value="Aamy"/>
    <property type="match status" value="1"/>
</dbReference>
<name>A0ABV8IWT5_9ACTN</name>
<protein>
    <submittedName>
        <fullName evidence="2">Alpha-amylase</fullName>
    </submittedName>
</protein>
<proteinExistence type="predicted"/>
<reference evidence="3" key="1">
    <citation type="journal article" date="2019" name="Int. J. Syst. Evol. Microbiol.">
        <title>The Global Catalogue of Microorganisms (GCM) 10K type strain sequencing project: providing services to taxonomists for standard genome sequencing and annotation.</title>
        <authorList>
            <consortium name="The Broad Institute Genomics Platform"/>
            <consortium name="The Broad Institute Genome Sequencing Center for Infectious Disease"/>
            <person name="Wu L."/>
            <person name="Ma J."/>
        </authorList>
    </citation>
    <scope>NUCLEOTIDE SEQUENCE [LARGE SCALE GENOMIC DNA]</scope>
    <source>
        <strain evidence="3">TBRC 5832</strain>
    </source>
</reference>
<accession>A0ABV8IWT5</accession>
<gene>
    <name evidence="2" type="ORF">ACFO0C_27705</name>
</gene>
<dbReference type="Proteomes" id="UP001595867">
    <property type="component" value="Unassembled WGS sequence"/>
</dbReference>
<dbReference type="PANTHER" id="PTHR47786:SF2">
    <property type="entry name" value="GLYCOSYL HYDROLASE FAMILY 13 CATALYTIC DOMAIN-CONTAINING PROTEIN"/>
    <property type="match status" value="1"/>
</dbReference>
<evidence type="ECO:0000313" key="2">
    <source>
        <dbReference type="EMBL" id="MFC4068732.1"/>
    </source>
</evidence>
<organism evidence="2 3">
    <name type="scientific">Actinoplanes subglobosus</name>
    <dbReference type="NCBI Taxonomy" id="1547892"/>
    <lineage>
        <taxon>Bacteria</taxon>
        <taxon>Bacillati</taxon>
        <taxon>Actinomycetota</taxon>
        <taxon>Actinomycetes</taxon>
        <taxon>Micromonosporales</taxon>
        <taxon>Micromonosporaceae</taxon>
        <taxon>Actinoplanes</taxon>
    </lineage>
</organism>
<feature type="domain" description="Glycosyl hydrolase family 13 catalytic" evidence="1">
    <location>
        <begin position="21"/>
        <end position="401"/>
    </location>
</feature>
<dbReference type="EMBL" id="JBHSBL010000019">
    <property type="protein sequence ID" value="MFC4068732.1"/>
    <property type="molecule type" value="Genomic_DNA"/>
</dbReference>
<dbReference type="PANTHER" id="PTHR47786">
    <property type="entry name" value="ALPHA-1,4-GLUCAN:MALTOSE-1-PHOSPHATE MALTOSYLTRANSFERASE"/>
    <property type="match status" value="1"/>
</dbReference>
<dbReference type="InterPro" id="IPR017853">
    <property type="entry name" value="GH"/>
</dbReference>
<dbReference type="RefSeq" id="WP_378069620.1">
    <property type="nucleotide sequence ID" value="NZ_JBHSBL010000019.1"/>
</dbReference>
<dbReference type="SUPFAM" id="SSF51445">
    <property type="entry name" value="(Trans)glycosidases"/>
    <property type="match status" value="1"/>
</dbReference>
<evidence type="ECO:0000313" key="3">
    <source>
        <dbReference type="Proteomes" id="UP001595867"/>
    </source>
</evidence>
<dbReference type="CDD" id="cd11347">
    <property type="entry name" value="AmyAc_1"/>
    <property type="match status" value="1"/>
</dbReference>
<keyword evidence="3" id="KW-1185">Reference proteome</keyword>
<sequence length="489" mass="54845">MSSGWPSAPSVYEIFAWPWLTGLGARFGRDVTLGDVPAEVWDEIAVPGVDAVWLMGVWERSPAGLALARTNEELQRSFRQALPDVRHADVVGSPYCVRRYRVDARLGGPSGLAEARSQLRARGVRLVLDYVPNHVAPDHPATADHPEWFVQGTEEDLRRDPRGWFTVGGRVLAHGRDPYFPPWPDVAQLNAFDPGLREVTAAVLADIGDQCDGVRCDMAMLLTNEVFARTWGPHAGPAPAEEFWPLVLGKVRERHPDLVMIAEAYWDMEWTLQRQGFDFCYDKRLYDRLAGEDAEALRKHLAADRDYQDGLIRFLENHDEPRAAATLPGGRGRAAAVAIATLPGATLWHDGQFSGRRTRLPVFLARFPDEPVDEDLVSFHHRLLSVADGLRAGEWRMLETRGWPDNQSHRELLAWAWHDETPGSLVVVNFSDRPAQARIELPWPGLAGRSWRLTDQLDGQVFERDGDELAGSGLYIDLSPWGTHVVTFR</sequence>
<dbReference type="InterPro" id="IPR006047">
    <property type="entry name" value="GH13_cat_dom"/>
</dbReference>